<evidence type="ECO:0000313" key="2">
    <source>
        <dbReference type="Proteomes" id="UP000017396"/>
    </source>
</evidence>
<dbReference type="STRING" id="1183438.GKIL_0615"/>
<dbReference type="Proteomes" id="UP000017396">
    <property type="component" value="Chromosome"/>
</dbReference>
<dbReference type="AlphaFoldDB" id="U5QDA9"/>
<reference evidence="1 2" key="1">
    <citation type="journal article" date="2013" name="PLoS ONE">
        <title>Cultivation and Complete Genome Sequencing of Gloeobacter kilaueensis sp. nov., from a Lava Cave in Kilauea Caldera, Hawai'i.</title>
        <authorList>
            <person name="Saw J.H."/>
            <person name="Schatz M."/>
            <person name="Brown M.V."/>
            <person name="Kunkel D.D."/>
            <person name="Foster J.S."/>
            <person name="Shick H."/>
            <person name="Christensen S."/>
            <person name="Hou S."/>
            <person name="Wan X."/>
            <person name="Donachie S.P."/>
        </authorList>
    </citation>
    <scope>NUCLEOTIDE SEQUENCE [LARGE SCALE GENOMIC DNA]</scope>
    <source>
        <strain evidence="2">JS</strain>
    </source>
</reference>
<organism evidence="1 2">
    <name type="scientific">Gloeobacter kilaueensis (strain ATCC BAA-2537 / CCAP 1431/1 / ULC 316 / JS1)</name>
    <dbReference type="NCBI Taxonomy" id="1183438"/>
    <lineage>
        <taxon>Bacteria</taxon>
        <taxon>Bacillati</taxon>
        <taxon>Cyanobacteriota</taxon>
        <taxon>Cyanophyceae</taxon>
        <taxon>Gloeobacterales</taxon>
        <taxon>Gloeobacteraceae</taxon>
        <taxon>Gloeobacter</taxon>
    </lineage>
</organism>
<gene>
    <name evidence="1" type="ORF">GKIL_0615</name>
</gene>
<proteinExistence type="predicted"/>
<accession>U5QDA9</accession>
<dbReference type="EMBL" id="CP003587">
    <property type="protein sequence ID" value="AGY56861.1"/>
    <property type="molecule type" value="Genomic_DNA"/>
</dbReference>
<name>U5QDA9_GLOK1</name>
<dbReference type="OrthoDB" id="494931at2"/>
<dbReference type="HOGENOM" id="CLU_1893221_0_0_3"/>
<evidence type="ECO:0008006" key="3">
    <source>
        <dbReference type="Google" id="ProtNLM"/>
    </source>
</evidence>
<protein>
    <recommendedName>
        <fullName evidence="3">DnaD domain-containing protein</fullName>
    </recommendedName>
</protein>
<dbReference type="eggNOG" id="COG0178">
    <property type="taxonomic scope" value="Bacteria"/>
</dbReference>
<evidence type="ECO:0000313" key="1">
    <source>
        <dbReference type="EMBL" id="AGY56861.1"/>
    </source>
</evidence>
<sequence>MFNPNKPVLQEADAQTVLGSYGFEFDRSRLGLVLADWEVEFGREWILLGIVESVHQGRYKLASVGQILRCWQRRGQPRLSFDREFQRMVLKEVWQPIVAPVHDEPPEEVRTLNLPVPAARSERKLRALAGLRAV</sequence>
<dbReference type="KEGG" id="glj:GKIL_0615"/>
<keyword evidence="2" id="KW-1185">Reference proteome</keyword>